<name>A0A252BTR4_9PROT</name>
<evidence type="ECO:0000313" key="2">
    <source>
        <dbReference type="EMBL" id="OUJ12257.1"/>
    </source>
</evidence>
<organism evidence="2 3">
    <name type="scientific">Acetobacter okinawensis</name>
    <dbReference type="NCBI Taxonomy" id="1076594"/>
    <lineage>
        <taxon>Bacteria</taxon>
        <taxon>Pseudomonadati</taxon>
        <taxon>Pseudomonadota</taxon>
        <taxon>Alphaproteobacteria</taxon>
        <taxon>Acetobacterales</taxon>
        <taxon>Acetobacteraceae</taxon>
        <taxon>Acetobacter</taxon>
    </lineage>
</organism>
<sequence length="83" mass="8652">MPQASPRTARKPRLSAPSADGHHITAPAPPQPITGLITKVLTQPGRNGAAPRTGQQKTGTPALLRQNARLILARAPKRAHGSA</sequence>
<keyword evidence="3" id="KW-1185">Reference proteome</keyword>
<dbReference type="Proteomes" id="UP000194931">
    <property type="component" value="Unassembled WGS sequence"/>
</dbReference>
<comment type="caution">
    <text evidence="2">The sequence shown here is derived from an EMBL/GenBank/DDBJ whole genome shotgun (WGS) entry which is preliminary data.</text>
</comment>
<dbReference type="EMBL" id="JOPJ01000017">
    <property type="protein sequence ID" value="OUJ12257.1"/>
    <property type="molecule type" value="Genomic_DNA"/>
</dbReference>
<feature type="region of interest" description="Disordered" evidence="1">
    <location>
        <begin position="1"/>
        <end position="63"/>
    </location>
</feature>
<dbReference type="AlphaFoldDB" id="A0A252BTR4"/>
<protein>
    <submittedName>
        <fullName evidence="2">Uncharacterized protein</fullName>
    </submittedName>
</protein>
<reference evidence="3" key="1">
    <citation type="submission" date="2014-06" db="EMBL/GenBank/DDBJ databases">
        <authorList>
            <person name="Winans N.J."/>
            <person name="Newell P.D."/>
            <person name="Douglas A.E."/>
        </authorList>
    </citation>
    <scope>NUCLEOTIDE SEQUENCE [LARGE SCALE GENOMIC DNA]</scope>
</reference>
<evidence type="ECO:0000256" key="1">
    <source>
        <dbReference type="SAM" id="MobiDB-lite"/>
    </source>
</evidence>
<evidence type="ECO:0000313" key="3">
    <source>
        <dbReference type="Proteomes" id="UP000194931"/>
    </source>
</evidence>
<proteinExistence type="predicted"/>
<gene>
    <name evidence="2" type="ORF">HK26_03540</name>
</gene>
<accession>A0A252BTR4</accession>